<dbReference type="GO" id="GO:0020037">
    <property type="term" value="F:heme binding"/>
    <property type="evidence" value="ECO:0007669"/>
    <property type="project" value="InterPro"/>
</dbReference>
<evidence type="ECO:0000256" key="4">
    <source>
        <dbReference type="ARBA" id="ARBA00022723"/>
    </source>
</evidence>
<gene>
    <name evidence="11" type="ORF">D9619_009392</name>
</gene>
<dbReference type="InterPro" id="IPR017972">
    <property type="entry name" value="Cyt_P450_CS"/>
</dbReference>
<evidence type="ECO:0000256" key="1">
    <source>
        <dbReference type="ARBA" id="ARBA00001971"/>
    </source>
</evidence>
<keyword evidence="10" id="KW-0812">Transmembrane</keyword>
<keyword evidence="4 8" id="KW-0479">Metal-binding</keyword>
<dbReference type="Pfam" id="PF00067">
    <property type="entry name" value="p450"/>
    <property type="match status" value="1"/>
</dbReference>
<keyword evidence="3 8" id="KW-0349">Heme</keyword>
<evidence type="ECO:0008006" key="13">
    <source>
        <dbReference type="Google" id="ProtNLM"/>
    </source>
</evidence>
<dbReference type="InterPro" id="IPR047146">
    <property type="entry name" value="Cyt_P450_E_CYP52_fungi"/>
</dbReference>
<dbReference type="AlphaFoldDB" id="A0A8H5BVV2"/>
<keyword evidence="10" id="KW-0472">Membrane</keyword>
<dbReference type="PANTHER" id="PTHR24287">
    <property type="entry name" value="P450, PUTATIVE (EUROFUNG)-RELATED"/>
    <property type="match status" value="1"/>
</dbReference>
<evidence type="ECO:0000313" key="11">
    <source>
        <dbReference type="EMBL" id="KAF5329317.1"/>
    </source>
</evidence>
<dbReference type="EMBL" id="JAACJJ010000002">
    <property type="protein sequence ID" value="KAF5329317.1"/>
    <property type="molecule type" value="Genomic_DNA"/>
</dbReference>
<keyword evidence="7 9" id="KW-0503">Monooxygenase</keyword>
<dbReference type="InterPro" id="IPR001128">
    <property type="entry name" value="Cyt_P450"/>
</dbReference>
<dbReference type="SUPFAM" id="SSF48264">
    <property type="entry name" value="Cytochrome P450"/>
    <property type="match status" value="1"/>
</dbReference>
<keyword evidence="6 8" id="KW-0408">Iron</keyword>
<evidence type="ECO:0000256" key="3">
    <source>
        <dbReference type="ARBA" id="ARBA00022617"/>
    </source>
</evidence>
<reference evidence="11 12" key="1">
    <citation type="journal article" date="2020" name="ISME J.">
        <title>Uncovering the hidden diversity of litter-decomposition mechanisms in mushroom-forming fungi.</title>
        <authorList>
            <person name="Floudas D."/>
            <person name="Bentzer J."/>
            <person name="Ahren D."/>
            <person name="Johansson T."/>
            <person name="Persson P."/>
            <person name="Tunlid A."/>
        </authorList>
    </citation>
    <scope>NUCLEOTIDE SEQUENCE [LARGE SCALE GENOMIC DNA]</scope>
    <source>
        <strain evidence="11 12">CBS 101986</strain>
    </source>
</reference>
<sequence>MVLITPGADMLLQASVGLGAFVGCATTGATILGDRLGYEIPTWVAVAGCIVSIPIILTTKVLGKKLAVRRRAWAAGARLVPEAQGSLPGNIDIVQRMMENLKTGYPGDGLYELLERRGPVVNVRTLWTDIYFTTSPEHIKTILATDFQNYIKGKRFHYNMESFLGTGVFNSDGEMWQFHRSITRPMFTRERISHFELFDRRASQVVEKLRERLREGYAVDFQDLMSRFTLDAATDFLFGTCVESLSAGLPYPHNATYVTVQRTARGDAANAFAEAFLQAQEVISERERYGWIWPLVEIRRDRTKAPMEIVNSFIEPIVREALRKKAQMVANEKAKVTEEDDETLLAQLVKVTEDPIVLKDEILNIMLAGRDTTAATLTFVMYFLASYPAVCTRLREEILAKVGSTRRPDYDDIRDMKYLRAVINETLRLYPIVPFNIRESINDTTWISEDPNQKPYFIPAGTRTAYSVFMMQRRTDLWGPDAEEFDPDRFLDERLKKYVSKNPFIFLPFNAGPRICLGQQFAYNEMSFMLVRLLQAFSLVELDLQAAPLEAAPPAAWKDTPGRKGIEKLFPKMHLTMYAKGGLWIKMCESNEAVQ</sequence>
<keyword evidence="5 9" id="KW-0560">Oxidoreductase</keyword>
<evidence type="ECO:0000256" key="6">
    <source>
        <dbReference type="ARBA" id="ARBA00023004"/>
    </source>
</evidence>
<evidence type="ECO:0000256" key="7">
    <source>
        <dbReference type="ARBA" id="ARBA00023033"/>
    </source>
</evidence>
<comment type="caution">
    <text evidence="11">The sequence shown here is derived from an EMBL/GenBank/DDBJ whole genome shotgun (WGS) entry which is preliminary data.</text>
</comment>
<comment type="similarity">
    <text evidence="2 9">Belongs to the cytochrome P450 family.</text>
</comment>
<dbReference type="InterPro" id="IPR002401">
    <property type="entry name" value="Cyt_P450_E_grp-I"/>
</dbReference>
<evidence type="ECO:0000256" key="8">
    <source>
        <dbReference type="PIRSR" id="PIRSR602401-1"/>
    </source>
</evidence>
<dbReference type="InterPro" id="IPR036396">
    <property type="entry name" value="Cyt_P450_sf"/>
</dbReference>
<dbReference type="PRINTS" id="PR00463">
    <property type="entry name" value="EP450I"/>
</dbReference>
<dbReference type="GO" id="GO:0005506">
    <property type="term" value="F:iron ion binding"/>
    <property type="evidence" value="ECO:0007669"/>
    <property type="project" value="InterPro"/>
</dbReference>
<dbReference type="CDD" id="cd11063">
    <property type="entry name" value="CYP52"/>
    <property type="match status" value="1"/>
</dbReference>
<comment type="cofactor">
    <cofactor evidence="1 8">
        <name>heme</name>
        <dbReference type="ChEBI" id="CHEBI:30413"/>
    </cofactor>
</comment>
<organism evidence="11 12">
    <name type="scientific">Psilocybe cf. subviscida</name>
    <dbReference type="NCBI Taxonomy" id="2480587"/>
    <lineage>
        <taxon>Eukaryota</taxon>
        <taxon>Fungi</taxon>
        <taxon>Dikarya</taxon>
        <taxon>Basidiomycota</taxon>
        <taxon>Agaricomycotina</taxon>
        <taxon>Agaricomycetes</taxon>
        <taxon>Agaricomycetidae</taxon>
        <taxon>Agaricales</taxon>
        <taxon>Agaricineae</taxon>
        <taxon>Strophariaceae</taxon>
        <taxon>Psilocybe</taxon>
    </lineage>
</organism>
<dbReference type="Proteomes" id="UP000567179">
    <property type="component" value="Unassembled WGS sequence"/>
</dbReference>
<evidence type="ECO:0000256" key="2">
    <source>
        <dbReference type="ARBA" id="ARBA00010617"/>
    </source>
</evidence>
<dbReference type="GO" id="GO:0004497">
    <property type="term" value="F:monooxygenase activity"/>
    <property type="evidence" value="ECO:0007669"/>
    <property type="project" value="UniProtKB-KW"/>
</dbReference>
<feature type="binding site" description="axial binding residue" evidence="8">
    <location>
        <position position="516"/>
    </location>
    <ligand>
        <name>heme</name>
        <dbReference type="ChEBI" id="CHEBI:30413"/>
    </ligand>
    <ligandPart>
        <name>Fe</name>
        <dbReference type="ChEBI" id="CHEBI:18248"/>
    </ligandPart>
</feature>
<evidence type="ECO:0000256" key="9">
    <source>
        <dbReference type="RuleBase" id="RU000461"/>
    </source>
</evidence>
<accession>A0A8H5BVV2</accession>
<proteinExistence type="inferred from homology"/>
<protein>
    <recommendedName>
        <fullName evidence="13">Cytochrome P450 monooxygenase pc-3</fullName>
    </recommendedName>
</protein>
<name>A0A8H5BVV2_9AGAR</name>
<dbReference type="PROSITE" id="PS00086">
    <property type="entry name" value="CYTOCHROME_P450"/>
    <property type="match status" value="1"/>
</dbReference>
<evidence type="ECO:0000313" key="12">
    <source>
        <dbReference type="Proteomes" id="UP000567179"/>
    </source>
</evidence>
<keyword evidence="10" id="KW-1133">Transmembrane helix</keyword>
<dbReference type="OrthoDB" id="1470350at2759"/>
<evidence type="ECO:0000256" key="5">
    <source>
        <dbReference type="ARBA" id="ARBA00023002"/>
    </source>
</evidence>
<evidence type="ECO:0000256" key="10">
    <source>
        <dbReference type="SAM" id="Phobius"/>
    </source>
</evidence>
<dbReference type="PANTHER" id="PTHR24287:SF1">
    <property type="entry name" value="P450, PUTATIVE (EUROFUNG)-RELATED"/>
    <property type="match status" value="1"/>
</dbReference>
<dbReference type="GO" id="GO:0016705">
    <property type="term" value="F:oxidoreductase activity, acting on paired donors, with incorporation or reduction of molecular oxygen"/>
    <property type="evidence" value="ECO:0007669"/>
    <property type="project" value="InterPro"/>
</dbReference>
<feature type="transmembrane region" description="Helical" evidence="10">
    <location>
        <begin position="43"/>
        <end position="63"/>
    </location>
</feature>
<feature type="transmembrane region" description="Helical" evidence="10">
    <location>
        <begin position="12"/>
        <end position="31"/>
    </location>
</feature>
<keyword evidence="12" id="KW-1185">Reference proteome</keyword>
<dbReference type="Gene3D" id="1.10.630.10">
    <property type="entry name" value="Cytochrome P450"/>
    <property type="match status" value="1"/>
</dbReference>
<dbReference type="PRINTS" id="PR00385">
    <property type="entry name" value="P450"/>
</dbReference>